<organism evidence="4 5">
    <name type="scientific">Pterulicium gracile</name>
    <dbReference type="NCBI Taxonomy" id="1884261"/>
    <lineage>
        <taxon>Eukaryota</taxon>
        <taxon>Fungi</taxon>
        <taxon>Dikarya</taxon>
        <taxon>Basidiomycota</taxon>
        <taxon>Agaricomycotina</taxon>
        <taxon>Agaricomycetes</taxon>
        <taxon>Agaricomycetidae</taxon>
        <taxon>Agaricales</taxon>
        <taxon>Pleurotineae</taxon>
        <taxon>Pterulaceae</taxon>
        <taxon>Pterulicium</taxon>
    </lineage>
</organism>
<dbReference type="Proteomes" id="UP000305067">
    <property type="component" value="Unassembled WGS sequence"/>
</dbReference>
<dbReference type="PANTHER" id="PTHR43283:SF17">
    <property type="entry name" value="(LOVD), PUTATIVE (AFU_ORTHOLOGUE AFUA_5G00920)-RELATED"/>
    <property type="match status" value="1"/>
</dbReference>
<dbReference type="Gene3D" id="3.40.710.10">
    <property type="entry name" value="DD-peptidase/beta-lactamase superfamily"/>
    <property type="match status" value="1"/>
</dbReference>
<evidence type="ECO:0000256" key="2">
    <source>
        <dbReference type="ARBA" id="ARBA00022801"/>
    </source>
</evidence>
<accession>A0A5C3Q4J9</accession>
<evidence type="ECO:0000259" key="3">
    <source>
        <dbReference type="Pfam" id="PF00144"/>
    </source>
</evidence>
<evidence type="ECO:0000256" key="1">
    <source>
        <dbReference type="ARBA" id="ARBA00009009"/>
    </source>
</evidence>
<gene>
    <name evidence="4" type="ORF">BDV98DRAFT_651647</name>
</gene>
<name>A0A5C3Q4J9_9AGAR</name>
<sequence length="391" mass="42248">MERISDILANYSASGENTVDKVLGAAAIVVNKDGILYCGAAGRISLDVESPALTIDSFGWIASMTKLITTTAAMQLVEQGLITLDQDVRSLVPELNTLDIIRGFDADDKPIVEKNTNSVTLRHLLTHTLGMAYEFPGTPDLMRYNAYIGRSDHLGNFTKAGFLPALIAAPGEGWAYGAAIDWAGKVIEHVTGLPLDAYFKQHFFDPLGMSSTAFFPEVPAVAAGHQTDLPTRGSDESLIPCPSLQPLTQDFTSGGAGLASTASDYAKFLIALIGGKLVSEQTLAEMFRPQLNEAQREHLVKQTNLDRSGFVMGFPEGTPMDHGIGGVMNVEDIPGKRKAGSISWSGATNPRWWIDRKSGVACVMFVNQWPWGDHVVADLFNELEKAVYTAL</sequence>
<dbReference type="EMBL" id="ML178856">
    <property type="protein sequence ID" value="TFK96721.1"/>
    <property type="molecule type" value="Genomic_DNA"/>
</dbReference>
<dbReference type="InterPro" id="IPR001466">
    <property type="entry name" value="Beta-lactam-related"/>
</dbReference>
<dbReference type="AlphaFoldDB" id="A0A5C3Q4J9"/>
<evidence type="ECO:0000313" key="5">
    <source>
        <dbReference type="Proteomes" id="UP000305067"/>
    </source>
</evidence>
<comment type="similarity">
    <text evidence="1">Belongs to the class-A beta-lactamase family.</text>
</comment>
<feature type="domain" description="Beta-lactamase-related" evidence="3">
    <location>
        <begin position="21"/>
        <end position="378"/>
    </location>
</feature>
<dbReference type="PANTHER" id="PTHR43283">
    <property type="entry name" value="BETA-LACTAMASE-RELATED"/>
    <property type="match status" value="1"/>
</dbReference>
<dbReference type="GO" id="GO:0016787">
    <property type="term" value="F:hydrolase activity"/>
    <property type="evidence" value="ECO:0007669"/>
    <property type="project" value="UniProtKB-KW"/>
</dbReference>
<evidence type="ECO:0000313" key="4">
    <source>
        <dbReference type="EMBL" id="TFK96721.1"/>
    </source>
</evidence>
<keyword evidence="2" id="KW-0378">Hydrolase</keyword>
<dbReference type="InterPro" id="IPR012338">
    <property type="entry name" value="Beta-lactam/transpept-like"/>
</dbReference>
<dbReference type="InterPro" id="IPR050789">
    <property type="entry name" value="Diverse_Enzym_Activities"/>
</dbReference>
<dbReference type="OrthoDB" id="428260at2759"/>
<dbReference type="Pfam" id="PF00144">
    <property type="entry name" value="Beta-lactamase"/>
    <property type="match status" value="1"/>
</dbReference>
<keyword evidence="5" id="KW-1185">Reference proteome</keyword>
<dbReference type="STRING" id="1884261.A0A5C3Q4J9"/>
<reference evidence="4 5" key="1">
    <citation type="journal article" date="2019" name="Nat. Ecol. Evol.">
        <title>Megaphylogeny resolves global patterns of mushroom evolution.</title>
        <authorList>
            <person name="Varga T."/>
            <person name="Krizsan K."/>
            <person name="Foldi C."/>
            <person name="Dima B."/>
            <person name="Sanchez-Garcia M."/>
            <person name="Sanchez-Ramirez S."/>
            <person name="Szollosi G.J."/>
            <person name="Szarkandi J.G."/>
            <person name="Papp V."/>
            <person name="Albert L."/>
            <person name="Andreopoulos W."/>
            <person name="Angelini C."/>
            <person name="Antonin V."/>
            <person name="Barry K.W."/>
            <person name="Bougher N.L."/>
            <person name="Buchanan P."/>
            <person name="Buyck B."/>
            <person name="Bense V."/>
            <person name="Catcheside P."/>
            <person name="Chovatia M."/>
            <person name="Cooper J."/>
            <person name="Damon W."/>
            <person name="Desjardin D."/>
            <person name="Finy P."/>
            <person name="Geml J."/>
            <person name="Haridas S."/>
            <person name="Hughes K."/>
            <person name="Justo A."/>
            <person name="Karasinski D."/>
            <person name="Kautmanova I."/>
            <person name="Kiss B."/>
            <person name="Kocsube S."/>
            <person name="Kotiranta H."/>
            <person name="LaButti K.M."/>
            <person name="Lechner B.E."/>
            <person name="Liimatainen K."/>
            <person name="Lipzen A."/>
            <person name="Lukacs Z."/>
            <person name="Mihaltcheva S."/>
            <person name="Morgado L.N."/>
            <person name="Niskanen T."/>
            <person name="Noordeloos M.E."/>
            <person name="Ohm R.A."/>
            <person name="Ortiz-Santana B."/>
            <person name="Ovrebo C."/>
            <person name="Racz N."/>
            <person name="Riley R."/>
            <person name="Savchenko A."/>
            <person name="Shiryaev A."/>
            <person name="Soop K."/>
            <person name="Spirin V."/>
            <person name="Szebenyi C."/>
            <person name="Tomsovsky M."/>
            <person name="Tulloss R.E."/>
            <person name="Uehling J."/>
            <person name="Grigoriev I.V."/>
            <person name="Vagvolgyi C."/>
            <person name="Papp T."/>
            <person name="Martin F.M."/>
            <person name="Miettinen O."/>
            <person name="Hibbett D.S."/>
            <person name="Nagy L.G."/>
        </authorList>
    </citation>
    <scope>NUCLEOTIDE SEQUENCE [LARGE SCALE GENOMIC DNA]</scope>
    <source>
        <strain evidence="4 5">CBS 309.79</strain>
    </source>
</reference>
<proteinExistence type="inferred from homology"/>
<protein>
    <submittedName>
        <fullName evidence="4">Beta-lactamase/transpeptidase-like protein</fullName>
    </submittedName>
</protein>
<dbReference type="SUPFAM" id="SSF56601">
    <property type="entry name" value="beta-lactamase/transpeptidase-like"/>
    <property type="match status" value="1"/>
</dbReference>